<sequence>MSNKYFFHKKICFGLALIIFFPNAIFSQTEHMIEEIRPSNRSRTVIAQEVTFTPAHFYLGDDVILHFWLHTLPDEQVESGLYPQQETLLIENIELIRNQTKVYVSIHFKSFAVGTQSLDLYFGDVQVEPIPITTRSLVNEGYDQARDIYPPLLLPKTKFFAITITSILLLGVPLILLIMHVIKQILLFYKKRSMIPYRIFIKSIAQLMRNESQLTDAQYYHQLNQSMRHYLTHQLSLPTLPSATPLEMRRLLMDIFPQESSQKLMQIIQRSDSIRFGGHYAEVGEREADTTFMLSLAKELEISTKEAKR</sequence>
<reference evidence="2" key="1">
    <citation type="submission" date="2020-03" db="EMBL/GenBank/DDBJ databases">
        <title>Spirochaetal bacteria isolated from arthropods constitute a novel genus Entomospira genus novum within the order Spirochaetales.</title>
        <authorList>
            <person name="Grana-Miraglia L."/>
            <person name="Sikutova S."/>
            <person name="Fingerle V."/>
            <person name="Sing A."/>
            <person name="Castillo-Ramirez S."/>
            <person name="Margos G."/>
            <person name="Rudolf I."/>
        </authorList>
    </citation>
    <scope>NUCLEOTIDE SEQUENCE</scope>
    <source>
        <strain evidence="2">BR149</strain>
    </source>
</reference>
<evidence type="ECO:0000256" key="1">
    <source>
        <dbReference type="SAM" id="Phobius"/>
    </source>
</evidence>
<keyword evidence="1" id="KW-0812">Transmembrane</keyword>
<evidence type="ECO:0000313" key="2">
    <source>
        <dbReference type="EMBL" id="NIZ68937.1"/>
    </source>
</evidence>
<keyword evidence="1" id="KW-0472">Membrane</keyword>
<organism evidence="2 3">
    <name type="scientific">Entomospira culicis</name>
    <dbReference type="NCBI Taxonomy" id="2719989"/>
    <lineage>
        <taxon>Bacteria</taxon>
        <taxon>Pseudomonadati</taxon>
        <taxon>Spirochaetota</taxon>
        <taxon>Spirochaetia</taxon>
        <taxon>Spirochaetales</taxon>
        <taxon>Spirochaetaceae</taxon>
        <taxon>Entomospira</taxon>
    </lineage>
</organism>
<comment type="caution">
    <text evidence="2">The sequence shown here is derived from an EMBL/GenBank/DDBJ whole genome shotgun (WGS) entry which is preliminary data.</text>
</comment>
<keyword evidence="3" id="KW-1185">Reference proteome</keyword>
<evidence type="ECO:0000313" key="3">
    <source>
        <dbReference type="Proteomes" id="UP000778951"/>
    </source>
</evidence>
<keyword evidence="1" id="KW-1133">Transmembrane helix</keyword>
<proteinExistence type="predicted"/>
<dbReference type="Proteomes" id="UP000778951">
    <property type="component" value="Unassembled WGS sequence"/>
</dbReference>
<protein>
    <submittedName>
        <fullName evidence="2">Uncharacterized protein</fullName>
    </submittedName>
</protein>
<accession>A0A968GET5</accession>
<dbReference type="EMBL" id="JAATLM010000001">
    <property type="protein sequence ID" value="NIZ68937.1"/>
    <property type="molecule type" value="Genomic_DNA"/>
</dbReference>
<dbReference type="RefSeq" id="WP_167695049.1">
    <property type="nucleotide sequence ID" value="NZ_CP118181.1"/>
</dbReference>
<feature type="transmembrane region" description="Helical" evidence="1">
    <location>
        <begin position="159"/>
        <end position="182"/>
    </location>
</feature>
<name>A0A968GET5_9SPIO</name>
<dbReference type="AlphaFoldDB" id="A0A968GET5"/>
<gene>
    <name evidence="2" type="ORF">HCT48_01720</name>
</gene>